<evidence type="ECO:0000313" key="3">
    <source>
        <dbReference type="EMBL" id="SGZ28299.1"/>
    </source>
</evidence>
<evidence type="ECO:0000313" key="4">
    <source>
        <dbReference type="Proteomes" id="UP000249464"/>
    </source>
</evidence>
<accession>A0A2X0MRS0</accession>
<dbReference type="STRING" id="796604.A0A2X0MRS0"/>
<feature type="compositionally biased region" description="Polar residues" evidence="1">
    <location>
        <begin position="17"/>
        <end position="30"/>
    </location>
</feature>
<keyword evidence="4" id="KW-1185">Reference proteome</keyword>
<evidence type="ECO:0000259" key="2">
    <source>
        <dbReference type="Pfam" id="PF17667"/>
    </source>
</evidence>
<reference evidence="3 4" key="1">
    <citation type="submission" date="2016-11" db="EMBL/GenBank/DDBJ databases">
        <authorList>
            <person name="Jaros S."/>
            <person name="Januszkiewicz K."/>
            <person name="Wedrychowicz H."/>
        </authorList>
    </citation>
    <scope>NUCLEOTIDE SEQUENCE [LARGE SCALE GENOMIC DNA]</scope>
</reference>
<dbReference type="SUPFAM" id="SSF56112">
    <property type="entry name" value="Protein kinase-like (PK-like)"/>
    <property type="match status" value="1"/>
</dbReference>
<dbReference type="InterPro" id="IPR040976">
    <property type="entry name" value="Pkinase_fungal"/>
</dbReference>
<organism evidence="3 4">
    <name type="scientific">Microbotryum silenes-dioicae</name>
    <dbReference type="NCBI Taxonomy" id="796604"/>
    <lineage>
        <taxon>Eukaryota</taxon>
        <taxon>Fungi</taxon>
        <taxon>Dikarya</taxon>
        <taxon>Basidiomycota</taxon>
        <taxon>Pucciniomycotina</taxon>
        <taxon>Microbotryomycetes</taxon>
        <taxon>Microbotryales</taxon>
        <taxon>Microbotryaceae</taxon>
        <taxon>Microbotryum</taxon>
    </lineage>
</organism>
<dbReference type="Pfam" id="PF17667">
    <property type="entry name" value="Pkinase_fungal"/>
    <property type="match status" value="1"/>
</dbReference>
<proteinExistence type="predicted"/>
<feature type="domain" description="Fungal-type protein kinase" evidence="2">
    <location>
        <begin position="432"/>
        <end position="564"/>
    </location>
</feature>
<feature type="region of interest" description="Disordered" evidence="1">
    <location>
        <begin position="1"/>
        <end position="45"/>
    </location>
</feature>
<protein>
    <submittedName>
        <fullName evidence="3">BQ5605_C027g10306 protein</fullName>
    </submittedName>
</protein>
<evidence type="ECO:0000256" key="1">
    <source>
        <dbReference type="SAM" id="MobiDB-lite"/>
    </source>
</evidence>
<sequence>MANAAASPSPFEARQRVNASSARAPSTPTRAPTDHDKTQPGRTRQARYDYGLLGMSGLDEAVYTIEPAQVESRRVAAEEMERQLFAQMDKPRISKAMDKYFLGTPSKYETKITKPTRRLWTEGALKEFLAEAIRDVTGDRRLVRCDNSGSYIAEQAKTPDAVILTHAAVTASPDLQLVWAQSQDPTPTESRPPAPRRAYSLTSVAIEVKESDTMSAEARKQMVGRLHMIRTTAHRAHAIGVTLCGDLLQVYLVNASGAFTTNARKCGEEAVLLRRVLSRLIELDDDDDDGLGMLASLNEVDDVLGTFVVSDKLLPPRAHDFESELGDLRDLEIQEFLTRRRICRRLTTSACYAIARHAPVDPTAITPITSTSPTPAVEYAITFVWAEHSLLDDGIALHRKMHAASRADTEGLSLSAGIYRGDLRTLPTFLGVDENFDGIEPRALEVVFIRQSYWPLSTTRTTKELAQAVLGVVKGLRNLYKLGYIHGDISYDSVVIDRDGVGALLDYHLAVPHDRPCTELYRRIRYDAWPYLPCSILAEPQQPLRVDHERWHDIESLFYLVMEISFREPYMGDYQVLVMTPDGETFWEDWNEPSARMVYVFKELLRLNHRYHKLLKGCAQRWTNIKQLVDILRSNYGLDNRFIGLEVAMEEDQLGKLWGPSGTMSHEAIISEIERLLPSL</sequence>
<dbReference type="PANTHER" id="PTHR38248">
    <property type="entry name" value="FUNK1 6"/>
    <property type="match status" value="1"/>
</dbReference>
<dbReference type="PANTHER" id="PTHR38248:SF2">
    <property type="entry name" value="FUNK1 11"/>
    <property type="match status" value="1"/>
</dbReference>
<name>A0A2X0MRS0_9BASI</name>
<dbReference type="EMBL" id="FQNC01000089">
    <property type="protein sequence ID" value="SGZ28299.1"/>
    <property type="molecule type" value="Genomic_DNA"/>
</dbReference>
<gene>
    <name evidence="3" type="primary">BQ5605_C027g10306</name>
    <name evidence="3" type="ORF">BQ5605_C027G10306</name>
</gene>
<dbReference type="Gene3D" id="1.10.510.10">
    <property type="entry name" value="Transferase(Phosphotransferase) domain 1"/>
    <property type="match status" value="1"/>
</dbReference>
<dbReference type="Proteomes" id="UP000249464">
    <property type="component" value="Unassembled WGS sequence"/>
</dbReference>
<dbReference type="AlphaFoldDB" id="A0A2X0MRS0"/>
<dbReference type="InterPro" id="IPR011009">
    <property type="entry name" value="Kinase-like_dom_sf"/>
</dbReference>